<protein>
    <submittedName>
        <fullName evidence="1">Uncharacterized protein</fullName>
    </submittedName>
</protein>
<reference evidence="1 2" key="1">
    <citation type="submission" date="2016-11" db="EMBL/GenBank/DDBJ databases">
        <authorList>
            <person name="Jaros S."/>
            <person name="Januszkiewicz K."/>
            <person name="Wedrychowicz H."/>
        </authorList>
    </citation>
    <scope>NUCLEOTIDE SEQUENCE [LARGE SCALE GENOMIC DNA]</scope>
    <source>
        <strain evidence="1 2">DSM 784</strain>
    </source>
</reference>
<proteinExistence type="predicted"/>
<dbReference type="OrthoDB" id="797734at2"/>
<evidence type="ECO:0000313" key="2">
    <source>
        <dbReference type="Proteomes" id="UP000183788"/>
    </source>
</evidence>
<organism evidence="1 2">
    <name type="scientific">Chitinophaga sancti</name>
    <dbReference type="NCBI Taxonomy" id="1004"/>
    <lineage>
        <taxon>Bacteria</taxon>
        <taxon>Pseudomonadati</taxon>
        <taxon>Bacteroidota</taxon>
        <taxon>Chitinophagia</taxon>
        <taxon>Chitinophagales</taxon>
        <taxon>Chitinophagaceae</taxon>
        <taxon>Chitinophaga</taxon>
    </lineage>
</organism>
<dbReference type="RefSeq" id="WP_072366819.1">
    <property type="nucleotide sequence ID" value="NZ_CP139972.1"/>
</dbReference>
<dbReference type="AlphaFoldDB" id="A0A1K1T496"/>
<dbReference type="STRING" id="1004.SAMN05661012_06769"/>
<dbReference type="Proteomes" id="UP000183788">
    <property type="component" value="Unassembled WGS sequence"/>
</dbReference>
<gene>
    <name evidence="1" type="ORF">SAMN05661012_06769</name>
</gene>
<evidence type="ECO:0000313" key="1">
    <source>
        <dbReference type="EMBL" id="SFW91356.1"/>
    </source>
</evidence>
<dbReference type="EMBL" id="FPIZ01000071">
    <property type="protein sequence ID" value="SFW91356.1"/>
    <property type="molecule type" value="Genomic_DNA"/>
</dbReference>
<sequence length="125" mass="14300">MLLLDLSKQSNELILNVTPLITSDTPELFVRVKTQFDFKKVVFPLGVNMSLFPKRYDSFIIVSSFLQGLNEGIGLYEIFEDAELEKILEIGLVTIKNPIIEPDTNFVSLPDEDETKPTFKVYVKR</sequence>
<name>A0A1K1T496_9BACT</name>
<accession>A0A1K1T496</accession>